<keyword evidence="3" id="KW-1185">Reference proteome</keyword>
<feature type="compositionally biased region" description="Basic and acidic residues" evidence="1">
    <location>
        <begin position="65"/>
        <end position="77"/>
    </location>
</feature>
<evidence type="ECO:0000256" key="1">
    <source>
        <dbReference type="SAM" id="MobiDB-lite"/>
    </source>
</evidence>
<name>A0A4Y2Q481_ARAVE</name>
<protein>
    <submittedName>
        <fullName evidence="2">Uncharacterized protein</fullName>
    </submittedName>
</protein>
<dbReference type="Proteomes" id="UP000499080">
    <property type="component" value="Unassembled WGS sequence"/>
</dbReference>
<gene>
    <name evidence="2" type="ORF">AVEN_114124_1</name>
</gene>
<accession>A0A4Y2Q481</accession>
<reference evidence="2 3" key="1">
    <citation type="journal article" date="2019" name="Sci. Rep.">
        <title>Orb-weaving spider Araneus ventricosus genome elucidates the spidroin gene catalogue.</title>
        <authorList>
            <person name="Kono N."/>
            <person name="Nakamura H."/>
            <person name="Ohtoshi R."/>
            <person name="Moran D.A.P."/>
            <person name="Shinohara A."/>
            <person name="Yoshida Y."/>
            <person name="Fujiwara M."/>
            <person name="Mori M."/>
            <person name="Tomita M."/>
            <person name="Arakawa K."/>
        </authorList>
    </citation>
    <scope>NUCLEOTIDE SEQUENCE [LARGE SCALE GENOMIC DNA]</scope>
</reference>
<evidence type="ECO:0000313" key="2">
    <source>
        <dbReference type="EMBL" id="GBN58359.1"/>
    </source>
</evidence>
<dbReference type="AlphaFoldDB" id="A0A4Y2Q481"/>
<proteinExistence type="predicted"/>
<sequence length="85" mass="10229">MPKRKGNYRMLPSRRRQLENVKGEWLKLKKKEAAIVNYGKTCQDRRAKKQKNKEIADVDMAQRVQERRAEQTEEQRNRRLAVMDT</sequence>
<comment type="caution">
    <text evidence="2">The sequence shown here is derived from an EMBL/GenBank/DDBJ whole genome shotgun (WGS) entry which is preliminary data.</text>
</comment>
<dbReference type="EMBL" id="BGPR01012919">
    <property type="protein sequence ID" value="GBN58359.1"/>
    <property type="molecule type" value="Genomic_DNA"/>
</dbReference>
<feature type="region of interest" description="Disordered" evidence="1">
    <location>
        <begin position="65"/>
        <end position="85"/>
    </location>
</feature>
<organism evidence="2 3">
    <name type="scientific">Araneus ventricosus</name>
    <name type="common">Orbweaver spider</name>
    <name type="synonym">Epeira ventricosa</name>
    <dbReference type="NCBI Taxonomy" id="182803"/>
    <lineage>
        <taxon>Eukaryota</taxon>
        <taxon>Metazoa</taxon>
        <taxon>Ecdysozoa</taxon>
        <taxon>Arthropoda</taxon>
        <taxon>Chelicerata</taxon>
        <taxon>Arachnida</taxon>
        <taxon>Araneae</taxon>
        <taxon>Araneomorphae</taxon>
        <taxon>Entelegynae</taxon>
        <taxon>Araneoidea</taxon>
        <taxon>Araneidae</taxon>
        <taxon>Araneus</taxon>
    </lineage>
</organism>
<evidence type="ECO:0000313" key="3">
    <source>
        <dbReference type="Proteomes" id="UP000499080"/>
    </source>
</evidence>